<dbReference type="RefSeq" id="WP_004811279.1">
    <property type="nucleotide sequence ID" value="NZ_KB849445.1"/>
</dbReference>
<feature type="transmembrane region" description="Helical" evidence="1">
    <location>
        <begin position="20"/>
        <end position="42"/>
    </location>
</feature>
<keyword evidence="1" id="KW-0472">Membrane</keyword>
<dbReference type="PATRIC" id="fig|1217675.3.peg.3231"/>
<dbReference type="EMBL" id="APPI01000025">
    <property type="protein sequence ID" value="ENV11839.1"/>
    <property type="molecule type" value="Genomic_DNA"/>
</dbReference>
<proteinExistence type="predicted"/>
<dbReference type="Proteomes" id="UP000018438">
    <property type="component" value="Unassembled WGS sequence"/>
</dbReference>
<name>N8XS05_9GAMM</name>
<reference evidence="2 3" key="1">
    <citation type="submission" date="2013-02" db="EMBL/GenBank/DDBJ databases">
        <title>The Genome Sequence of Acinetobacter schindleri NIPH 900.</title>
        <authorList>
            <consortium name="The Broad Institute Genome Sequencing Platform"/>
            <consortium name="The Broad Institute Genome Sequencing Center for Infectious Disease"/>
            <person name="Cerqueira G."/>
            <person name="Feldgarden M."/>
            <person name="Courvalin P."/>
            <person name="Perichon B."/>
            <person name="Grillot-Courvalin C."/>
            <person name="Clermont D."/>
            <person name="Rocha E."/>
            <person name="Yoon E.-J."/>
            <person name="Nemec A."/>
            <person name="Walker B."/>
            <person name="Young S.K."/>
            <person name="Zeng Q."/>
            <person name="Gargeya S."/>
            <person name="Fitzgerald M."/>
            <person name="Haas B."/>
            <person name="Abouelleil A."/>
            <person name="Alvarado L."/>
            <person name="Arachchi H.M."/>
            <person name="Berlin A.M."/>
            <person name="Chapman S.B."/>
            <person name="Dewar J."/>
            <person name="Goldberg J."/>
            <person name="Griggs A."/>
            <person name="Gujja S."/>
            <person name="Hansen M."/>
            <person name="Howarth C."/>
            <person name="Imamovic A."/>
            <person name="Larimer J."/>
            <person name="McCowan C."/>
            <person name="Murphy C."/>
            <person name="Neiman D."/>
            <person name="Pearson M."/>
            <person name="Priest M."/>
            <person name="Roberts A."/>
            <person name="Saif S."/>
            <person name="Shea T."/>
            <person name="Sisk P."/>
            <person name="Sykes S."/>
            <person name="Wortman J."/>
            <person name="Nusbaum C."/>
            <person name="Birren B."/>
        </authorList>
    </citation>
    <scope>NUCLEOTIDE SEQUENCE [LARGE SCALE GENOMIC DNA]</scope>
    <source>
        <strain evidence="2 3">NIPH 900</strain>
    </source>
</reference>
<dbReference type="AlphaFoldDB" id="N8XS05"/>
<organism evidence="2 3">
    <name type="scientific">Acinetobacter schindleri NIPH 900</name>
    <dbReference type="NCBI Taxonomy" id="1217675"/>
    <lineage>
        <taxon>Bacteria</taxon>
        <taxon>Pseudomonadati</taxon>
        <taxon>Pseudomonadota</taxon>
        <taxon>Gammaproteobacteria</taxon>
        <taxon>Moraxellales</taxon>
        <taxon>Moraxellaceae</taxon>
        <taxon>Acinetobacter</taxon>
    </lineage>
</organism>
<protein>
    <submittedName>
        <fullName evidence="2">Uncharacterized protein</fullName>
    </submittedName>
</protein>
<evidence type="ECO:0000313" key="3">
    <source>
        <dbReference type="Proteomes" id="UP000018438"/>
    </source>
</evidence>
<keyword evidence="1" id="KW-0812">Transmembrane</keyword>
<keyword evidence="1" id="KW-1133">Transmembrane helix</keyword>
<comment type="caution">
    <text evidence="2">The sequence shown here is derived from an EMBL/GenBank/DDBJ whole genome shotgun (WGS) entry which is preliminary data.</text>
</comment>
<evidence type="ECO:0000313" key="2">
    <source>
        <dbReference type="EMBL" id="ENV11839.1"/>
    </source>
</evidence>
<evidence type="ECO:0000256" key="1">
    <source>
        <dbReference type="SAM" id="Phobius"/>
    </source>
</evidence>
<keyword evidence="3" id="KW-1185">Reference proteome</keyword>
<sequence>MQQDPKVTLETLQLTQALKYIFVATAFYAAVLVGLAQFFVAAL</sequence>
<accession>N8XS05</accession>
<dbReference type="HOGENOM" id="CLU_218220_0_0_6"/>
<gene>
    <name evidence="2" type="ORF">F965_03331</name>
</gene>